<dbReference type="Pfam" id="PF01490">
    <property type="entry name" value="Aa_trans"/>
    <property type="match status" value="1"/>
</dbReference>
<evidence type="ECO:0000256" key="3">
    <source>
        <dbReference type="ARBA" id="ARBA00022989"/>
    </source>
</evidence>
<keyword evidence="4 5" id="KW-0472">Membrane</keyword>
<protein>
    <submittedName>
        <fullName evidence="7">Sodium-coupled neutral amino acid transporter</fullName>
    </submittedName>
</protein>
<evidence type="ECO:0000259" key="6">
    <source>
        <dbReference type="Pfam" id="PF01490"/>
    </source>
</evidence>
<gene>
    <name evidence="7" type="ORF">D915_007439</name>
</gene>
<comment type="subcellular location">
    <subcellularLocation>
        <location evidence="1">Membrane</location>
        <topology evidence="1">Multi-pass membrane protein</topology>
    </subcellularLocation>
</comment>
<feature type="transmembrane region" description="Helical" evidence="5">
    <location>
        <begin position="238"/>
        <end position="264"/>
    </location>
</feature>
<keyword evidence="2 5" id="KW-0812">Transmembrane</keyword>
<evidence type="ECO:0000256" key="4">
    <source>
        <dbReference type="ARBA" id="ARBA00023136"/>
    </source>
</evidence>
<sequence>MLLIFSYVFQILALISIGSLVILAYCADINTSISYQETVEASCGVRMNMICSLVIAIYSFGCCVTYLIIIGDLWDKVFDFAIQDPTIRAAWYLDRQFIISITSVAIILPMCFPKRIDFLRFASAIGVLGIVYICLLILAEYFTPLPPPGEIRIKPDHWSDVFFVLPAICFGYQCHVSAVPVYACMRGRPNTRLFTVVSALSILIIFLTYVATGVFGYLSFGAHVSADVLLDYPPRVEVVVGLALLAIKTYTTYPIMHLCGQSAAQTILRYFLRLSDARWDRWERLWRYLSACVWFGISLIFALFVPDIGLVIGLLGGIAVLFILVFPGLCLLNVTLRAHRFFLPTRAKLFVATACAYIVFGAFVFGLTTCQAVMQFIRAFTTHPSNLNSIREARYALNNLLHAGHVK</sequence>
<feature type="transmembrane region" description="Helical" evidence="5">
    <location>
        <begin position="6"/>
        <end position="26"/>
    </location>
</feature>
<evidence type="ECO:0000256" key="2">
    <source>
        <dbReference type="ARBA" id="ARBA00022692"/>
    </source>
</evidence>
<feature type="transmembrane region" description="Helical" evidence="5">
    <location>
        <begin position="47"/>
        <end position="69"/>
    </location>
</feature>
<dbReference type="EMBL" id="JXXN02003267">
    <property type="protein sequence ID" value="THD21770.1"/>
    <property type="molecule type" value="Genomic_DNA"/>
</dbReference>
<name>A0A4E0RYQ2_FASHE</name>
<proteinExistence type="predicted"/>
<keyword evidence="8" id="KW-1185">Reference proteome</keyword>
<feature type="transmembrane region" description="Helical" evidence="5">
    <location>
        <begin position="196"/>
        <end position="218"/>
    </location>
</feature>
<feature type="transmembrane region" description="Helical" evidence="5">
    <location>
        <begin position="118"/>
        <end position="142"/>
    </location>
</feature>
<feature type="transmembrane region" description="Helical" evidence="5">
    <location>
        <begin position="89"/>
        <end position="111"/>
    </location>
</feature>
<evidence type="ECO:0000256" key="1">
    <source>
        <dbReference type="ARBA" id="ARBA00004141"/>
    </source>
</evidence>
<evidence type="ECO:0000256" key="5">
    <source>
        <dbReference type="SAM" id="Phobius"/>
    </source>
</evidence>
<feature type="domain" description="Amino acid transporter transmembrane" evidence="6">
    <location>
        <begin position="6"/>
        <end position="368"/>
    </location>
</feature>
<feature type="transmembrane region" description="Helical" evidence="5">
    <location>
        <begin position="311"/>
        <end position="335"/>
    </location>
</feature>
<feature type="transmembrane region" description="Helical" evidence="5">
    <location>
        <begin position="347"/>
        <end position="367"/>
    </location>
</feature>
<dbReference type="Proteomes" id="UP000230066">
    <property type="component" value="Unassembled WGS sequence"/>
</dbReference>
<comment type="caution">
    <text evidence="7">The sequence shown here is derived from an EMBL/GenBank/DDBJ whole genome shotgun (WGS) entry which is preliminary data.</text>
</comment>
<dbReference type="AlphaFoldDB" id="A0A4E0RYQ2"/>
<dbReference type="InterPro" id="IPR013057">
    <property type="entry name" value="AA_transpt_TM"/>
</dbReference>
<keyword evidence="3 5" id="KW-1133">Transmembrane helix</keyword>
<feature type="transmembrane region" description="Helical" evidence="5">
    <location>
        <begin position="162"/>
        <end position="184"/>
    </location>
</feature>
<evidence type="ECO:0000313" key="7">
    <source>
        <dbReference type="EMBL" id="THD21770.1"/>
    </source>
</evidence>
<reference evidence="7" key="1">
    <citation type="submission" date="2019-03" db="EMBL/GenBank/DDBJ databases">
        <title>Improved annotation for the trematode Fasciola hepatica.</title>
        <authorList>
            <person name="Choi Y.-J."/>
            <person name="Martin J."/>
            <person name="Mitreva M."/>
        </authorList>
    </citation>
    <scope>NUCLEOTIDE SEQUENCE [LARGE SCALE GENOMIC DNA]</scope>
</reference>
<dbReference type="PANTHER" id="PTHR22950:SF652">
    <property type="entry name" value="TRANSMEMBRANE AMINO ACID TRANSPORTER FAMILY PROTEIN"/>
    <property type="match status" value="1"/>
</dbReference>
<dbReference type="PANTHER" id="PTHR22950">
    <property type="entry name" value="AMINO ACID TRANSPORTER"/>
    <property type="match status" value="1"/>
</dbReference>
<accession>A0A4E0RYQ2</accession>
<dbReference type="GO" id="GO:0016020">
    <property type="term" value="C:membrane"/>
    <property type="evidence" value="ECO:0007669"/>
    <property type="project" value="UniProtKB-SubCell"/>
</dbReference>
<evidence type="ECO:0000313" key="8">
    <source>
        <dbReference type="Proteomes" id="UP000230066"/>
    </source>
</evidence>
<feature type="transmembrane region" description="Helical" evidence="5">
    <location>
        <begin position="285"/>
        <end position="305"/>
    </location>
</feature>
<organism evidence="7 8">
    <name type="scientific">Fasciola hepatica</name>
    <name type="common">Liver fluke</name>
    <dbReference type="NCBI Taxonomy" id="6192"/>
    <lineage>
        <taxon>Eukaryota</taxon>
        <taxon>Metazoa</taxon>
        <taxon>Spiralia</taxon>
        <taxon>Lophotrochozoa</taxon>
        <taxon>Platyhelminthes</taxon>
        <taxon>Trematoda</taxon>
        <taxon>Digenea</taxon>
        <taxon>Plagiorchiida</taxon>
        <taxon>Echinostomata</taxon>
        <taxon>Echinostomatoidea</taxon>
        <taxon>Fasciolidae</taxon>
        <taxon>Fasciola</taxon>
    </lineage>
</organism>
<dbReference type="GO" id="GO:0015179">
    <property type="term" value="F:L-amino acid transmembrane transporter activity"/>
    <property type="evidence" value="ECO:0007669"/>
    <property type="project" value="TreeGrafter"/>
</dbReference>